<evidence type="ECO:0000256" key="2">
    <source>
        <dbReference type="SAM" id="Phobius"/>
    </source>
</evidence>
<keyword evidence="2" id="KW-1133">Transmembrane helix</keyword>
<organism evidence="3 4">
    <name type="scientific">Allorhodopirellula heiligendammensis</name>
    <dbReference type="NCBI Taxonomy" id="2714739"/>
    <lineage>
        <taxon>Bacteria</taxon>
        <taxon>Pseudomonadati</taxon>
        <taxon>Planctomycetota</taxon>
        <taxon>Planctomycetia</taxon>
        <taxon>Pirellulales</taxon>
        <taxon>Pirellulaceae</taxon>
        <taxon>Allorhodopirellula</taxon>
    </lineage>
</organism>
<name>A0A5C6BF99_9BACT</name>
<keyword evidence="2" id="KW-0472">Membrane</keyword>
<proteinExistence type="predicted"/>
<feature type="region of interest" description="Disordered" evidence="1">
    <location>
        <begin position="163"/>
        <end position="200"/>
    </location>
</feature>
<evidence type="ECO:0000256" key="1">
    <source>
        <dbReference type="SAM" id="MobiDB-lite"/>
    </source>
</evidence>
<keyword evidence="4" id="KW-1185">Reference proteome</keyword>
<gene>
    <name evidence="3" type="ORF">Poly21_53050</name>
</gene>
<reference evidence="3 4" key="1">
    <citation type="journal article" date="2020" name="Antonie Van Leeuwenhoek">
        <title>Rhodopirellula heiligendammensis sp. nov., Rhodopirellula pilleata sp. nov., and Rhodopirellula solitaria sp. nov. isolated from natural or artificial marine surfaces in Northern Germany and California, USA, and emended description of the genus Rhodopirellula.</title>
        <authorList>
            <person name="Kallscheuer N."/>
            <person name="Wiegand S."/>
            <person name="Jogler M."/>
            <person name="Boedeker C."/>
            <person name="Peeters S.H."/>
            <person name="Rast P."/>
            <person name="Heuer A."/>
            <person name="Jetten M.S.M."/>
            <person name="Rohde M."/>
            <person name="Jogler C."/>
        </authorList>
    </citation>
    <scope>NUCLEOTIDE SEQUENCE [LARGE SCALE GENOMIC DNA]</scope>
    <source>
        <strain evidence="3 4">Poly21</strain>
    </source>
</reference>
<keyword evidence="2" id="KW-0812">Transmembrane</keyword>
<dbReference type="Proteomes" id="UP000319908">
    <property type="component" value="Unassembled WGS sequence"/>
</dbReference>
<evidence type="ECO:0000313" key="4">
    <source>
        <dbReference type="Proteomes" id="UP000319908"/>
    </source>
</evidence>
<sequence length="200" mass="22090">MCLALLILSVAGCSDSSDERLAAFAQQSMAEQRMQNDRIADQSQAVVAESHQLAEAAKELVKSDAEARRELIAAQTEMTSQLNEQQSVIYSGHNQLEQDRRDIASQRHRDPIIATVIQNLGLTMACVLPLVVAVFVIRQMQSQEPDHAAVAEMLVFELTSDEPRLLPGPMTRRPASDHDDEETNHALFSGDSTDDVEPPR</sequence>
<comment type="caution">
    <text evidence="3">The sequence shown here is derived from an EMBL/GenBank/DDBJ whole genome shotgun (WGS) entry which is preliminary data.</text>
</comment>
<dbReference type="EMBL" id="SJPU01000005">
    <property type="protein sequence ID" value="TWU09976.1"/>
    <property type="molecule type" value="Genomic_DNA"/>
</dbReference>
<protein>
    <submittedName>
        <fullName evidence="3">Uncharacterized protein</fullName>
    </submittedName>
</protein>
<feature type="transmembrane region" description="Helical" evidence="2">
    <location>
        <begin position="116"/>
        <end position="137"/>
    </location>
</feature>
<dbReference type="AlphaFoldDB" id="A0A5C6BF99"/>
<accession>A0A5C6BF99</accession>
<evidence type="ECO:0000313" key="3">
    <source>
        <dbReference type="EMBL" id="TWU09976.1"/>
    </source>
</evidence>